<reference evidence="1" key="1">
    <citation type="journal article" date="2022" name="Toxins">
        <title>Genomic Analysis of Sphingopyxis sp. USTB-05 for Biodegrading Cyanobacterial Hepatotoxins.</title>
        <authorList>
            <person name="Liu C."/>
            <person name="Xu Q."/>
            <person name="Zhao Z."/>
            <person name="Zhang H."/>
            <person name="Liu X."/>
            <person name="Yin C."/>
            <person name="Liu Y."/>
            <person name="Yan H."/>
        </authorList>
    </citation>
    <scope>NUCLEOTIDE SEQUENCE</scope>
    <source>
        <strain evidence="1">NBD5</strain>
    </source>
</reference>
<name>A0ABY4XC98_9SPHN</name>
<dbReference type="Proteomes" id="UP001056937">
    <property type="component" value="Chromosome 1"/>
</dbReference>
<protein>
    <submittedName>
        <fullName evidence="1">DUF445 domain-containing protein</fullName>
    </submittedName>
</protein>
<keyword evidence="2" id="KW-1185">Reference proteome</keyword>
<accession>A0ABY4XC98</accession>
<dbReference type="InterPro" id="IPR007383">
    <property type="entry name" value="DUF445"/>
</dbReference>
<evidence type="ECO:0000313" key="2">
    <source>
        <dbReference type="Proteomes" id="UP001056937"/>
    </source>
</evidence>
<gene>
    <name evidence="1" type="ORF">LHA26_08670</name>
</gene>
<dbReference type="PANTHER" id="PTHR38442">
    <property type="entry name" value="INNER MEMBRANE PROTEIN-RELATED"/>
    <property type="match status" value="1"/>
</dbReference>
<proteinExistence type="predicted"/>
<dbReference type="EMBL" id="CP084930">
    <property type="protein sequence ID" value="USI74528.1"/>
    <property type="molecule type" value="Genomic_DNA"/>
</dbReference>
<sequence>MRRFAAALLLAMASLFLVARQLMPLHPGWGYVRAFAEAAMVGGLADWFAVTALFRHPLGLPIPHTAIIPRNKDRIGDSLATFLRDNFLVPAVVARRMRRLDLAGAAGRFLSGPQAGAGSDRSRLRAGASRLIADMVAALDGERLGGMIRVAAAQKLQALDVAPMLGQALGAAIDRDRHVALLDAGIEWLNRVLAAHEETLRAMISARAGAVLRWTGLDETLGDKIVGGLYALLAEVAADPAHPLRDKASEGLVDLARRLREDPVLQARVNAMKDELIASPAVAAWLEGLWGSARGALLRGARDPEAAMAGRLGELLGQLGHALRTEPRLARTINLFARRATVGVAAAYGDGIVRLVSDTVRGWDAKTVTGRLEQAVGRDLQYIRVNGTLVGGLVGLLLHLIDAVLR</sequence>
<evidence type="ECO:0000313" key="1">
    <source>
        <dbReference type="EMBL" id="USI74528.1"/>
    </source>
</evidence>
<dbReference type="PANTHER" id="PTHR38442:SF1">
    <property type="entry name" value="INNER MEMBRANE PROTEIN"/>
    <property type="match status" value="1"/>
</dbReference>
<organism evidence="1 2">
    <name type="scientific">Sphingomonas morindae</name>
    <dbReference type="NCBI Taxonomy" id="1541170"/>
    <lineage>
        <taxon>Bacteria</taxon>
        <taxon>Pseudomonadati</taxon>
        <taxon>Pseudomonadota</taxon>
        <taxon>Alphaproteobacteria</taxon>
        <taxon>Sphingomonadales</taxon>
        <taxon>Sphingomonadaceae</taxon>
        <taxon>Sphingomonas</taxon>
    </lineage>
</organism>
<dbReference type="Pfam" id="PF04286">
    <property type="entry name" value="DUF445"/>
    <property type="match status" value="1"/>
</dbReference>